<keyword evidence="2" id="KW-1185">Reference proteome</keyword>
<organism evidence="1 2">
    <name type="scientific">Paenibacillus alvei</name>
    <name type="common">Bacillus alvei</name>
    <dbReference type="NCBI Taxonomy" id="44250"/>
    <lineage>
        <taxon>Bacteria</taxon>
        <taxon>Bacillati</taxon>
        <taxon>Bacillota</taxon>
        <taxon>Bacilli</taxon>
        <taxon>Bacillales</taxon>
        <taxon>Paenibacillaceae</taxon>
        <taxon>Paenibacillus</taxon>
    </lineage>
</organism>
<dbReference type="RefSeq" id="WP_268600179.1">
    <property type="nucleotide sequence ID" value="NZ_JAMDNP010000050.1"/>
</dbReference>
<evidence type="ECO:0000313" key="2">
    <source>
        <dbReference type="Proteomes" id="UP001527181"/>
    </source>
</evidence>
<comment type="caution">
    <text evidence="1">The sequence shown here is derived from an EMBL/GenBank/DDBJ whole genome shotgun (WGS) entry which is preliminary data.</text>
</comment>
<gene>
    <name evidence="1" type="ORF">M5X12_21990</name>
</gene>
<accession>A0ABT4H2K2</accession>
<dbReference type="EMBL" id="JAMDNP010000050">
    <property type="protein sequence ID" value="MCY9763208.1"/>
    <property type="molecule type" value="Genomic_DNA"/>
</dbReference>
<protein>
    <submittedName>
        <fullName evidence="1">Uncharacterized protein</fullName>
    </submittedName>
</protein>
<reference evidence="1 2" key="1">
    <citation type="submission" date="2022-05" db="EMBL/GenBank/DDBJ databases">
        <title>Genome Sequencing of Bee-Associated Microbes.</title>
        <authorList>
            <person name="Dunlap C."/>
        </authorList>
    </citation>
    <scope>NUCLEOTIDE SEQUENCE [LARGE SCALE GENOMIC DNA]</scope>
    <source>
        <strain evidence="1 2">NRRL B-04010</strain>
    </source>
</reference>
<name>A0ABT4H2K2_PAEAL</name>
<evidence type="ECO:0000313" key="1">
    <source>
        <dbReference type="EMBL" id="MCY9763208.1"/>
    </source>
</evidence>
<sequence length="92" mass="10277">MENNYQELVSKLGGVIIQIDPKEGSYINPLEVVNSEITVKDFFDSYGNLKPFEIVTKTTGITLEMYKQAVSIIRVANGENTNDTECALEDTK</sequence>
<dbReference type="Proteomes" id="UP001527181">
    <property type="component" value="Unassembled WGS sequence"/>
</dbReference>
<proteinExistence type="predicted"/>